<organism evidence="2">
    <name type="scientific">Tanacetum cinerariifolium</name>
    <name type="common">Dalmatian daisy</name>
    <name type="synonym">Chrysanthemum cinerariifolium</name>
    <dbReference type="NCBI Taxonomy" id="118510"/>
    <lineage>
        <taxon>Eukaryota</taxon>
        <taxon>Viridiplantae</taxon>
        <taxon>Streptophyta</taxon>
        <taxon>Embryophyta</taxon>
        <taxon>Tracheophyta</taxon>
        <taxon>Spermatophyta</taxon>
        <taxon>Magnoliopsida</taxon>
        <taxon>eudicotyledons</taxon>
        <taxon>Gunneridae</taxon>
        <taxon>Pentapetalae</taxon>
        <taxon>asterids</taxon>
        <taxon>campanulids</taxon>
        <taxon>Asterales</taxon>
        <taxon>Asteraceae</taxon>
        <taxon>Asteroideae</taxon>
        <taxon>Anthemideae</taxon>
        <taxon>Anthemidinae</taxon>
        <taxon>Tanacetum</taxon>
    </lineage>
</organism>
<gene>
    <name evidence="2" type="ORF">Tci_020949</name>
</gene>
<proteinExistence type="predicted"/>
<dbReference type="PANTHER" id="PTHR11439:SF483">
    <property type="entry name" value="PEPTIDE SYNTHASE GLIP-LIKE, PUTATIVE (AFU_ORTHOLOGUE AFUA_3G12920)-RELATED"/>
    <property type="match status" value="1"/>
</dbReference>
<protein>
    <submittedName>
        <fullName evidence="2">Uncharacterized mitochondrial protein AtMg00810-like</fullName>
    </submittedName>
</protein>
<accession>A0A6L2KHK8</accession>
<dbReference type="AlphaFoldDB" id="A0A6L2KHK8"/>
<reference evidence="2" key="1">
    <citation type="journal article" date="2019" name="Sci. Rep.">
        <title>Draft genome of Tanacetum cinerariifolium, the natural source of mosquito coil.</title>
        <authorList>
            <person name="Yamashiro T."/>
            <person name="Shiraishi A."/>
            <person name="Satake H."/>
            <person name="Nakayama K."/>
        </authorList>
    </citation>
    <scope>NUCLEOTIDE SEQUENCE</scope>
</reference>
<dbReference type="InterPro" id="IPR041588">
    <property type="entry name" value="Integrase_H2C2"/>
</dbReference>
<dbReference type="CDD" id="cd09272">
    <property type="entry name" value="RNase_HI_RT_Ty1"/>
    <property type="match status" value="1"/>
</dbReference>
<sequence length="287" mass="32913">MTIGLNLPIQILNTQAEAMKEENINEENLCGMNKDFETRLNGRLCIEKQSCLPHFGGLMDLIMHESHMSMYSIYPGSDKMYDDLKKLYWWPNMKAKIATYVSKCLTCSKSKLNTNNCLKEEVFRQLDDFVDPDFPNHVYHLKKALYGLKQDPRARTPMATTKLDADLQGTKVDQTKYRSMIGVLIYLTASQQDIAFTTFVCARYQARLTEKHLKEVKKIFRYLRQTIYLKDYGFKIIPYSDADLVGCNDDGKSTSGGIQFMGDKLVSWSSKKKDCTAMSIAKAEYVS</sequence>
<evidence type="ECO:0000259" key="1">
    <source>
        <dbReference type="Pfam" id="PF17921"/>
    </source>
</evidence>
<comment type="caution">
    <text evidence="2">The sequence shown here is derived from an EMBL/GenBank/DDBJ whole genome shotgun (WGS) entry which is preliminary data.</text>
</comment>
<dbReference type="Gene3D" id="1.10.340.70">
    <property type="match status" value="1"/>
</dbReference>
<evidence type="ECO:0000313" key="2">
    <source>
        <dbReference type="EMBL" id="GEU48971.1"/>
    </source>
</evidence>
<dbReference type="PANTHER" id="PTHR11439">
    <property type="entry name" value="GAG-POL-RELATED RETROTRANSPOSON"/>
    <property type="match status" value="1"/>
</dbReference>
<dbReference type="Pfam" id="PF17921">
    <property type="entry name" value="Integrase_H2C2"/>
    <property type="match status" value="1"/>
</dbReference>
<feature type="domain" description="Integrase zinc-binding" evidence="1">
    <location>
        <begin position="60"/>
        <end position="111"/>
    </location>
</feature>
<dbReference type="EMBL" id="BKCJ010002498">
    <property type="protein sequence ID" value="GEU48971.1"/>
    <property type="molecule type" value="Genomic_DNA"/>
</dbReference>
<name>A0A6L2KHK8_TANCI</name>